<keyword evidence="2" id="KW-1185">Reference proteome</keyword>
<organism evidence="1 2">
    <name type="scientific">Pseudomonas laurylsulfatiphila</name>
    <dbReference type="NCBI Taxonomy" id="2011015"/>
    <lineage>
        <taxon>Bacteria</taxon>
        <taxon>Pseudomonadati</taxon>
        <taxon>Pseudomonadota</taxon>
        <taxon>Gammaproteobacteria</taxon>
        <taxon>Pseudomonadales</taxon>
        <taxon>Pseudomonadaceae</taxon>
        <taxon>Pseudomonas</taxon>
    </lineage>
</organism>
<dbReference type="SUPFAM" id="SSF51004">
    <property type="entry name" value="C-terminal (heme d1) domain of cytochrome cd1-nitrite reductase"/>
    <property type="match status" value="1"/>
</dbReference>
<evidence type="ECO:0000313" key="1">
    <source>
        <dbReference type="EMBL" id="PPK38022.1"/>
    </source>
</evidence>
<comment type="caution">
    <text evidence="1">The sequence shown here is derived from an EMBL/GenBank/DDBJ whole genome shotgun (WGS) entry which is preliminary data.</text>
</comment>
<gene>
    <name evidence="1" type="ORF">CD175_17425</name>
</gene>
<dbReference type="PANTHER" id="PTHR47197">
    <property type="entry name" value="PROTEIN NIRF"/>
    <property type="match status" value="1"/>
</dbReference>
<evidence type="ECO:0000313" key="2">
    <source>
        <dbReference type="Proteomes" id="UP000238541"/>
    </source>
</evidence>
<dbReference type="Gene3D" id="2.130.10.10">
    <property type="entry name" value="YVTN repeat-like/Quinoprotein amine dehydrogenase"/>
    <property type="match status" value="2"/>
</dbReference>
<dbReference type="InterPro" id="IPR011048">
    <property type="entry name" value="Haem_d1_sf"/>
</dbReference>
<reference evidence="2" key="1">
    <citation type="submission" date="2017-06" db="EMBL/GenBank/DDBJ databases">
        <authorList>
            <person name="Furmanczyk E.M."/>
        </authorList>
    </citation>
    <scope>NUCLEOTIDE SEQUENCE [LARGE SCALE GENOMIC DNA]</scope>
    <source>
        <strain evidence="2">AP3_16</strain>
    </source>
</reference>
<dbReference type="EMBL" id="NIRS01000004">
    <property type="protein sequence ID" value="PPK38022.1"/>
    <property type="molecule type" value="Genomic_DNA"/>
</dbReference>
<dbReference type="PANTHER" id="PTHR47197:SF3">
    <property type="entry name" value="DIHYDRO-HEME D1 DEHYDROGENASE"/>
    <property type="match status" value="1"/>
</dbReference>
<dbReference type="Proteomes" id="UP000238541">
    <property type="component" value="Unassembled WGS sequence"/>
</dbReference>
<dbReference type="InterPro" id="IPR015943">
    <property type="entry name" value="WD40/YVTN_repeat-like_dom_sf"/>
</dbReference>
<name>A0A2S6FKQ4_9PSED</name>
<evidence type="ECO:0008006" key="3">
    <source>
        <dbReference type="Google" id="ProtNLM"/>
    </source>
</evidence>
<protein>
    <recommendedName>
        <fullName evidence="3">SMP-30/Gluconolactonase/LRE-like region domain-containing protein</fullName>
    </recommendedName>
</protein>
<dbReference type="AlphaFoldDB" id="A0A2S6FKQ4"/>
<proteinExistence type="predicted"/>
<dbReference type="RefSeq" id="WP_104449875.1">
    <property type="nucleotide sequence ID" value="NZ_NIRS01000004.1"/>
</dbReference>
<accession>A0A2S6FKQ4</accession>
<dbReference type="InterPro" id="IPR051200">
    <property type="entry name" value="Host-pathogen_enzymatic-act"/>
</dbReference>
<sequence length="291" mass="31714">MSTTKLQSLPEIPLPDAGAFAISPSGEFAVVCQTSSGKISIIDTRSGKILKTISFPRQPTGVEFSRNGMFLYVVLDRDAIVEFFTSDWRESKRITWTEIWTKIVADNDGGHVYAVSPRGIDELDVARLEIVRSFAYPGLRNSSALNSGNFLCVVTFEKFIVFDIQGWGAKLERKIESGSLVEIDPGRARAFVGQNLRRNVEIYDLASGDSLGSIPGNDIVQGIALTPSGSLAFIISYEGANMAVYDVDGEVKKIEDVSIGGDPRHVVVARDGARVYVTNGIALKVFEVSRV</sequence>